<reference evidence="4" key="1">
    <citation type="submission" date="2018-06" db="EMBL/GenBank/DDBJ databases">
        <title>Genome assembly of Danube salmon.</title>
        <authorList>
            <person name="Macqueen D.J."/>
            <person name="Gundappa M.K."/>
        </authorList>
    </citation>
    <scope>NUCLEOTIDE SEQUENCE [LARGE SCALE GENOMIC DNA]</scope>
</reference>
<dbReference type="PANTHER" id="PTHR46973:SF1">
    <property type="entry name" value="GRAM DOMAIN-CONTAINING PROTEIN 2A"/>
    <property type="match status" value="1"/>
</dbReference>
<dbReference type="InterPro" id="IPR004182">
    <property type="entry name" value="GRAM"/>
</dbReference>
<evidence type="ECO:0000259" key="2">
    <source>
        <dbReference type="SMART" id="SM00568"/>
    </source>
</evidence>
<dbReference type="GO" id="GO:0005546">
    <property type="term" value="F:phosphatidylinositol-4,5-bisphosphate binding"/>
    <property type="evidence" value="ECO:0007669"/>
    <property type="project" value="TreeGrafter"/>
</dbReference>
<dbReference type="Gene3D" id="2.30.29.30">
    <property type="entry name" value="Pleckstrin-homology domain (PH domain)/Phosphotyrosine-binding domain (PTB)"/>
    <property type="match status" value="1"/>
</dbReference>
<dbReference type="GO" id="GO:0061817">
    <property type="term" value="P:endoplasmic reticulum-plasma membrane tethering"/>
    <property type="evidence" value="ECO:0007669"/>
    <property type="project" value="TreeGrafter"/>
</dbReference>
<evidence type="ECO:0000313" key="3">
    <source>
        <dbReference type="Ensembl" id="ENSHHUP00000066483.1"/>
    </source>
</evidence>
<feature type="transmembrane region" description="Helical" evidence="1">
    <location>
        <begin position="227"/>
        <end position="248"/>
    </location>
</feature>
<evidence type="ECO:0000313" key="4">
    <source>
        <dbReference type="Proteomes" id="UP000314982"/>
    </source>
</evidence>
<dbReference type="AlphaFoldDB" id="A0A4W5PWD6"/>
<feature type="transmembrane region" description="Helical" evidence="1">
    <location>
        <begin position="153"/>
        <end position="173"/>
    </location>
</feature>
<accession>A0A4W5PWD6</accession>
<proteinExistence type="predicted"/>
<sequence>GIIAFTRIHLVSLSCEDTQPWFVFPRLVSSSVHPPSGVLNEIDQYYIASLWYSKSYGVFFPFPVYSCALLRDILLQGRLYISRNWLCFYANLFGKDIKYVFVSLLSRDSVYDVLRRICTHLQVNGKKSLSLKQYLEEPGSLSMVSPATTNTTLLYTTLDFTTLLYSTLLYYSLLYTTLLHSTLHYTTLLYSTLIYFSLLYTTLFYTTIVYSTLLYSTLLYSTRHYTTLLYSTLLYSTLLYSTLLYTTIL</sequence>
<keyword evidence="1" id="KW-0472">Membrane</keyword>
<dbReference type="InterPro" id="IPR042624">
    <property type="entry name" value="RAMD2A"/>
</dbReference>
<dbReference type="Ensembl" id="ENSHHUT00000068723.1">
    <property type="protein sequence ID" value="ENSHHUP00000066483.1"/>
    <property type="gene ID" value="ENSHHUG00000039206.1"/>
</dbReference>
<keyword evidence="1" id="KW-1133">Transmembrane helix</keyword>
<evidence type="ECO:0000256" key="1">
    <source>
        <dbReference type="SAM" id="Phobius"/>
    </source>
</evidence>
<keyword evidence="1" id="KW-0812">Transmembrane</keyword>
<dbReference type="STRING" id="62062.ENSHHUP00000066483"/>
<dbReference type="GeneTree" id="ENSGT00940000159572"/>
<dbReference type="PANTHER" id="PTHR46973">
    <property type="entry name" value="GRAM DOMAIN-CONTAINING PROTEIN 2A"/>
    <property type="match status" value="1"/>
</dbReference>
<name>A0A4W5PWD6_9TELE</name>
<keyword evidence="4" id="KW-1185">Reference proteome</keyword>
<feature type="transmembrane region" description="Helical" evidence="1">
    <location>
        <begin position="193"/>
        <end position="215"/>
    </location>
</feature>
<dbReference type="GO" id="GO:0044232">
    <property type="term" value="C:organelle membrane contact site"/>
    <property type="evidence" value="ECO:0007669"/>
    <property type="project" value="TreeGrafter"/>
</dbReference>
<dbReference type="GO" id="GO:2001256">
    <property type="term" value="P:regulation of store-operated calcium entry"/>
    <property type="evidence" value="ECO:0007669"/>
    <property type="project" value="TreeGrafter"/>
</dbReference>
<dbReference type="InterPro" id="IPR011993">
    <property type="entry name" value="PH-like_dom_sf"/>
</dbReference>
<dbReference type="Pfam" id="PF02893">
    <property type="entry name" value="GRAM"/>
    <property type="match status" value="1"/>
</dbReference>
<protein>
    <recommendedName>
        <fullName evidence="2">GRAM domain-containing protein</fullName>
    </recommendedName>
</protein>
<reference evidence="3" key="3">
    <citation type="submission" date="2025-09" db="UniProtKB">
        <authorList>
            <consortium name="Ensembl"/>
        </authorList>
    </citation>
    <scope>IDENTIFICATION</scope>
</reference>
<reference evidence="3" key="2">
    <citation type="submission" date="2025-08" db="UniProtKB">
        <authorList>
            <consortium name="Ensembl"/>
        </authorList>
    </citation>
    <scope>IDENTIFICATION</scope>
</reference>
<feature type="domain" description="GRAM" evidence="2">
    <location>
        <begin position="54"/>
        <end position="114"/>
    </location>
</feature>
<dbReference type="SMART" id="SM00568">
    <property type="entry name" value="GRAM"/>
    <property type="match status" value="1"/>
</dbReference>
<dbReference type="Proteomes" id="UP000314982">
    <property type="component" value="Unassembled WGS sequence"/>
</dbReference>
<dbReference type="GO" id="GO:0005789">
    <property type="term" value="C:endoplasmic reticulum membrane"/>
    <property type="evidence" value="ECO:0007669"/>
    <property type="project" value="TreeGrafter"/>
</dbReference>
<organism evidence="3 4">
    <name type="scientific">Hucho hucho</name>
    <name type="common">huchen</name>
    <dbReference type="NCBI Taxonomy" id="62062"/>
    <lineage>
        <taxon>Eukaryota</taxon>
        <taxon>Metazoa</taxon>
        <taxon>Chordata</taxon>
        <taxon>Craniata</taxon>
        <taxon>Vertebrata</taxon>
        <taxon>Euteleostomi</taxon>
        <taxon>Actinopterygii</taxon>
        <taxon>Neopterygii</taxon>
        <taxon>Teleostei</taxon>
        <taxon>Protacanthopterygii</taxon>
        <taxon>Salmoniformes</taxon>
        <taxon>Salmonidae</taxon>
        <taxon>Salmoninae</taxon>
        <taxon>Hucho</taxon>
    </lineage>
</organism>